<dbReference type="GeneID" id="6080673"/>
<evidence type="ECO:0000256" key="1">
    <source>
        <dbReference type="SAM" id="MobiDB-lite"/>
    </source>
</evidence>
<organism evidence="3">
    <name type="scientific">Laccaria bicolor (strain S238N-H82 / ATCC MYA-4686)</name>
    <name type="common">Bicoloured deceiver</name>
    <name type="synonym">Laccaria laccata var. bicolor</name>
    <dbReference type="NCBI Taxonomy" id="486041"/>
    <lineage>
        <taxon>Eukaryota</taxon>
        <taxon>Fungi</taxon>
        <taxon>Dikarya</taxon>
        <taxon>Basidiomycota</taxon>
        <taxon>Agaricomycotina</taxon>
        <taxon>Agaricomycetes</taxon>
        <taxon>Agaricomycetidae</taxon>
        <taxon>Agaricales</taxon>
        <taxon>Agaricineae</taxon>
        <taxon>Hydnangiaceae</taxon>
        <taxon>Laccaria</taxon>
    </lineage>
</organism>
<name>B0DML0_LACBS</name>
<evidence type="ECO:0000313" key="2">
    <source>
        <dbReference type="EMBL" id="EDR04306.1"/>
    </source>
</evidence>
<dbReference type="KEGG" id="lbc:LACBIDRAFT_330822"/>
<feature type="region of interest" description="Disordered" evidence="1">
    <location>
        <begin position="172"/>
        <end position="191"/>
    </location>
</feature>
<gene>
    <name evidence="2" type="ORF">LACBIDRAFT_330822</name>
</gene>
<feature type="region of interest" description="Disordered" evidence="1">
    <location>
        <begin position="294"/>
        <end position="471"/>
    </location>
</feature>
<accession>B0DML0</accession>
<feature type="compositionally biased region" description="Polar residues" evidence="1">
    <location>
        <begin position="433"/>
        <end position="467"/>
    </location>
</feature>
<dbReference type="EMBL" id="DS547119">
    <property type="protein sequence ID" value="EDR04306.1"/>
    <property type="molecule type" value="Genomic_DNA"/>
</dbReference>
<dbReference type="RefSeq" id="XP_001885197.1">
    <property type="nucleotide sequence ID" value="XM_001885162.1"/>
</dbReference>
<feature type="compositionally biased region" description="Polar residues" evidence="1">
    <location>
        <begin position="305"/>
        <end position="323"/>
    </location>
</feature>
<sequence>MLAHLATGNLVSPKNFIGCACSFVADPDILGPPSILFQLNRCNLRASNQTVFSMLVPHPSTPFVTRSSNIPRRDMCPHPQEPRLGLLNVDASHHTKQAVRRVKQGASSSTVLRSLNSQQLYIHNSYLNGVSYNVEYQSPSLGSERGGGMRRSAGLSHGGCLRPHVKRDIWQRNSDDRNGDRVPHPGSLDHEGAATISVSTPRALSHIPRLFSTTISHLRLRQEVKNNRLVSQWWGHCGLHQDEVWKATSLPINMSYARHCCVNALPIQDPEVHNPSALMTLMIVSLGKLLPYQRPDPQPPPYKSGNCQCNSFSIPSMSSTTPTGGDDIHRNKTRNTNNSTSHELITPLTDKKKGKGVSMAEEPDPEAITPANDSPMPSSGPVLMGPHSLDKTNPGEISSYPAASQSVKHIPAANRSASSLPPASKSSNAPSAQTAASRSTSNTNKASRKPSTSGMNQPAASLQQTPAEPSESALAFREDLINLQAAIHKEVVEDDTQSSSLSHTEGRRVQYTASTKCKESETQTIFWDIDAAQNIPIWAESIIKSTECMFGKFTSV</sequence>
<dbReference type="InParanoid" id="B0DML0"/>
<dbReference type="HOGENOM" id="CLU_490065_0_0_1"/>
<protein>
    <submittedName>
        <fullName evidence="2">Predicted protein</fullName>
    </submittedName>
</protein>
<dbReference type="AlphaFoldDB" id="B0DML0"/>
<feature type="compositionally biased region" description="Low complexity" evidence="1">
    <location>
        <begin position="416"/>
        <end position="432"/>
    </location>
</feature>
<evidence type="ECO:0000313" key="3">
    <source>
        <dbReference type="Proteomes" id="UP000001194"/>
    </source>
</evidence>
<dbReference type="Proteomes" id="UP000001194">
    <property type="component" value="Unassembled WGS sequence"/>
</dbReference>
<reference evidence="2 3" key="1">
    <citation type="journal article" date="2008" name="Nature">
        <title>The genome of Laccaria bicolor provides insights into mycorrhizal symbiosis.</title>
        <authorList>
            <person name="Martin F."/>
            <person name="Aerts A."/>
            <person name="Ahren D."/>
            <person name="Brun A."/>
            <person name="Danchin E.G.J."/>
            <person name="Duchaussoy F."/>
            <person name="Gibon J."/>
            <person name="Kohler A."/>
            <person name="Lindquist E."/>
            <person name="Pereda V."/>
            <person name="Salamov A."/>
            <person name="Shapiro H.J."/>
            <person name="Wuyts J."/>
            <person name="Blaudez D."/>
            <person name="Buee M."/>
            <person name="Brokstein P."/>
            <person name="Canbaeck B."/>
            <person name="Cohen D."/>
            <person name="Courty P.E."/>
            <person name="Coutinho P.M."/>
            <person name="Delaruelle C."/>
            <person name="Detter J.C."/>
            <person name="Deveau A."/>
            <person name="DiFazio S."/>
            <person name="Duplessis S."/>
            <person name="Fraissinet-Tachet L."/>
            <person name="Lucic E."/>
            <person name="Frey-Klett P."/>
            <person name="Fourrey C."/>
            <person name="Feussner I."/>
            <person name="Gay G."/>
            <person name="Grimwood J."/>
            <person name="Hoegger P.J."/>
            <person name="Jain P."/>
            <person name="Kilaru S."/>
            <person name="Labbe J."/>
            <person name="Lin Y.C."/>
            <person name="Legue V."/>
            <person name="Le Tacon F."/>
            <person name="Marmeisse R."/>
            <person name="Melayah D."/>
            <person name="Montanini B."/>
            <person name="Muratet M."/>
            <person name="Nehls U."/>
            <person name="Niculita-Hirzel H."/>
            <person name="Oudot-Le Secq M.P."/>
            <person name="Peter M."/>
            <person name="Quesneville H."/>
            <person name="Rajashekar B."/>
            <person name="Reich M."/>
            <person name="Rouhier N."/>
            <person name="Schmutz J."/>
            <person name="Yin T."/>
            <person name="Chalot M."/>
            <person name="Henrissat B."/>
            <person name="Kuees U."/>
            <person name="Lucas S."/>
            <person name="Van de Peer Y."/>
            <person name="Podila G.K."/>
            <person name="Polle A."/>
            <person name="Pukkila P.J."/>
            <person name="Richardson P.M."/>
            <person name="Rouze P."/>
            <person name="Sanders I.R."/>
            <person name="Stajich J.E."/>
            <person name="Tunlid A."/>
            <person name="Tuskan G."/>
            <person name="Grigoriev I.V."/>
        </authorList>
    </citation>
    <scope>NUCLEOTIDE SEQUENCE [LARGE SCALE GENOMIC DNA]</scope>
    <source>
        <strain evidence="3">S238N-H82 / ATCC MYA-4686</strain>
    </source>
</reference>
<keyword evidence="3" id="KW-1185">Reference proteome</keyword>
<proteinExistence type="predicted"/>